<evidence type="ECO:0000313" key="5">
    <source>
        <dbReference type="EMBL" id="WYJ89721.1"/>
    </source>
</evidence>
<evidence type="ECO:0000256" key="2">
    <source>
        <dbReference type="ARBA" id="ARBA00023125"/>
    </source>
</evidence>
<dbReference type="EMBL" id="CP147247">
    <property type="protein sequence ID" value="WYJ89721.1"/>
    <property type="molecule type" value="Genomic_DNA"/>
</dbReference>
<name>A0AAQ3VV15_9ENTE</name>
<accession>A0AAQ3VV15</accession>
<reference evidence="5" key="1">
    <citation type="submission" date="2017-05" db="EMBL/GenBank/DDBJ databases">
        <authorList>
            <consortium name="The Broad Institute Genomics Platform"/>
            <consortium name="The Broad Institute Genomic Center for Infectious Diseases"/>
            <person name="Earl A."/>
            <person name="Manson A."/>
            <person name="Schwartman J."/>
            <person name="Gilmore M."/>
            <person name="Abouelleil A."/>
            <person name="Cao P."/>
            <person name="Chapman S."/>
            <person name="Cusick C."/>
            <person name="Shea T."/>
            <person name="Young S."/>
            <person name="Neafsey D."/>
            <person name="Nusbaum C."/>
            <person name="Birren B."/>
        </authorList>
    </citation>
    <scope>NUCLEOTIDE SEQUENCE</scope>
    <source>
        <strain evidence="5">9E7_DIV0242</strain>
    </source>
</reference>
<dbReference type="AlphaFoldDB" id="A0AAQ3VV15"/>
<organism evidence="5 6">
    <name type="scientific">Candidatus Enterococcus clewellii</name>
    <dbReference type="NCBI Taxonomy" id="1834193"/>
    <lineage>
        <taxon>Bacteria</taxon>
        <taxon>Bacillati</taxon>
        <taxon>Bacillota</taxon>
        <taxon>Bacilli</taxon>
        <taxon>Lactobacillales</taxon>
        <taxon>Enterococcaceae</taxon>
        <taxon>Enterococcus</taxon>
    </lineage>
</organism>
<dbReference type="GO" id="GO:0003677">
    <property type="term" value="F:DNA binding"/>
    <property type="evidence" value="ECO:0007669"/>
    <property type="project" value="UniProtKB-KW"/>
</dbReference>
<keyword evidence="6" id="KW-1185">Reference proteome</keyword>
<dbReference type="GO" id="GO:0003700">
    <property type="term" value="F:DNA-binding transcription factor activity"/>
    <property type="evidence" value="ECO:0007669"/>
    <property type="project" value="InterPro"/>
</dbReference>
<dbReference type="PANTHER" id="PTHR44846:SF1">
    <property type="entry name" value="MANNOSYL-D-GLYCERATE TRANSPORT_METABOLISM SYSTEM REPRESSOR MNGR-RELATED"/>
    <property type="match status" value="1"/>
</dbReference>
<feature type="domain" description="HTH gntR-type" evidence="4">
    <location>
        <begin position="5"/>
        <end position="73"/>
    </location>
</feature>
<dbReference type="SMART" id="SM00866">
    <property type="entry name" value="UTRA"/>
    <property type="match status" value="1"/>
</dbReference>
<reference evidence="5" key="2">
    <citation type="submission" date="2024-03" db="EMBL/GenBank/DDBJ databases">
        <title>The Genome Sequence of Enterococcus sp. DIV0242b.</title>
        <authorList>
            <consortium name="The Broad Institute Genomics Platform"/>
            <consortium name="The Broad Institute Microbial Omics Core"/>
            <consortium name="The Broad Institute Genomic Center for Infectious Diseases"/>
            <person name="Earl A."/>
            <person name="Manson A."/>
            <person name="Gilmore M."/>
            <person name="Schwartman J."/>
            <person name="Shea T."/>
            <person name="Abouelleil A."/>
            <person name="Cao P."/>
            <person name="Chapman S."/>
            <person name="Cusick C."/>
            <person name="Young S."/>
            <person name="Neafsey D."/>
            <person name="Nusbaum C."/>
            <person name="Birren B."/>
        </authorList>
    </citation>
    <scope>NUCLEOTIDE SEQUENCE</scope>
    <source>
        <strain evidence="5">9E7_DIV0242</strain>
    </source>
</reference>
<evidence type="ECO:0000259" key="4">
    <source>
        <dbReference type="PROSITE" id="PS50949"/>
    </source>
</evidence>
<dbReference type="InterPro" id="IPR000524">
    <property type="entry name" value="Tscrpt_reg_HTH_GntR"/>
</dbReference>
<dbReference type="InterPro" id="IPR050679">
    <property type="entry name" value="Bact_HTH_transcr_reg"/>
</dbReference>
<dbReference type="RefSeq" id="WP_339102019.1">
    <property type="nucleotide sequence ID" value="NZ_CP147247.1"/>
</dbReference>
<dbReference type="PROSITE" id="PS50949">
    <property type="entry name" value="HTH_GNTR"/>
    <property type="match status" value="1"/>
</dbReference>
<dbReference type="Pfam" id="PF00392">
    <property type="entry name" value="GntR"/>
    <property type="match status" value="1"/>
</dbReference>
<dbReference type="CDD" id="cd07377">
    <property type="entry name" value="WHTH_GntR"/>
    <property type="match status" value="1"/>
</dbReference>
<dbReference type="InterPro" id="IPR028978">
    <property type="entry name" value="Chorismate_lyase_/UTRA_dom_sf"/>
</dbReference>
<evidence type="ECO:0000313" key="6">
    <source>
        <dbReference type="Proteomes" id="UP000195141"/>
    </source>
</evidence>
<dbReference type="InterPro" id="IPR036388">
    <property type="entry name" value="WH-like_DNA-bd_sf"/>
</dbReference>
<dbReference type="PRINTS" id="PR00035">
    <property type="entry name" value="HTHGNTR"/>
</dbReference>
<keyword evidence="3" id="KW-0804">Transcription</keyword>
<sequence length="233" mass="26839">MRRKSVLYMDVAEQIKADILSGKYPVGSLLPTESELEELFGVSKITIRRAIEILADEELLEKKSGKGTTVLSDRPYNKISKAGTFTEYLHESGLDIVKKSLQLELIDLPKDSAAYDCLGAEAVKFSRLYLLDDRPYIYFNYFLPKELSDVSIEKFSKDSLYRILDQHSIEIFRFEDSFQIVELTAEQQALLDTTEKMAMKRIRRSFGKKNQVVEFSEALYNTAMHPYVIEYEA</sequence>
<keyword evidence="1" id="KW-0805">Transcription regulation</keyword>
<dbReference type="InterPro" id="IPR011663">
    <property type="entry name" value="UTRA"/>
</dbReference>
<dbReference type="SUPFAM" id="SSF46785">
    <property type="entry name" value="Winged helix' DNA-binding domain"/>
    <property type="match status" value="1"/>
</dbReference>
<evidence type="ECO:0000256" key="1">
    <source>
        <dbReference type="ARBA" id="ARBA00023015"/>
    </source>
</evidence>
<dbReference type="SMART" id="SM00345">
    <property type="entry name" value="HTH_GNTR"/>
    <property type="match status" value="1"/>
</dbReference>
<dbReference type="InterPro" id="IPR036390">
    <property type="entry name" value="WH_DNA-bd_sf"/>
</dbReference>
<dbReference type="Gene3D" id="3.40.1410.10">
    <property type="entry name" value="Chorismate lyase-like"/>
    <property type="match status" value="1"/>
</dbReference>
<dbReference type="SUPFAM" id="SSF64288">
    <property type="entry name" value="Chorismate lyase-like"/>
    <property type="match status" value="1"/>
</dbReference>
<dbReference type="Pfam" id="PF07702">
    <property type="entry name" value="UTRA"/>
    <property type="match status" value="1"/>
</dbReference>
<protein>
    <recommendedName>
        <fullName evidence="4">HTH gntR-type domain-containing protein</fullName>
    </recommendedName>
</protein>
<dbReference type="GO" id="GO:0045892">
    <property type="term" value="P:negative regulation of DNA-templated transcription"/>
    <property type="evidence" value="ECO:0007669"/>
    <property type="project" value="TreeGrafter"/>
</dbReference>
<dbReference type="Proteomes" id="UP000195141">
    <property type="component" value="Chromosome"/>
</dbReference>
<proteinExistence type="predicted"/>
<dbReference type="Gene3D" id="1.10.10.10">
    <property type="entry name" value="Winged helix-like DNA-binding domain superfamily/Winged helix DNA-binding domain"/>
    <property type="match status" value="1"/>
</dbReference>
<gene>
    <name evidence="5" type="ORF">A5888_001444</name>
</gene>
<evidence type="ECO:0000256" key="3">
    <source>
        <dbReference type="ARBA" id="ARBA00023163"/>
    </source>
</evidence>
<keyword evidence="2" id="KW-0238">DNA-binding</keyword>
<dbReference type="PANTHER" id="PTHR44846">
    <property type="entry name" value="MANNOSYL-D-GLYCERATE TRANSPORT/METABOLISM SYSTEM REPRESSOR MNGR-RELATED"/>
    <property type="match status" value="1"/>
</dbReference>